<feature type="compositionally biased region" description="Basic and acidic residues" evidence="2">
    <location>
        <begin position="43"/>
        <end position="59"/>
    </location>
</feature>
<dbReference type="Gene3D" id="3.30.2320.10">
    <property type="entry name" value="hypothetical protein PF0899 domain"/>
    <property type="match status" value="1"/>
</dbReference>
<dbReference type="InterPro" id="IPR054612">
    <property type="entry name" value="Phage_capsid-like_C"/>
</dbReference>
<name>A0A5D4RKZ5_9BACI</name>
<dbReference type="InterPro" id="IPR024455">
    <property type="entry name" value="Phage_capsid"/>
</dbReference>
<sequence>MPKELRELLNQMDQMKQEVRTLLAEDKTDDAEKRMADVRNLQKKIDIQKDLNDEERRGLDNGGSNPLNPNPPSTLESREDAELEKEYRQIFLKGLRRKNVSSEERSIIAEYEKRAVMNEGGASGQSDGDSSLIVPQDIQTRINQVKRQFVDLSQYVTVENVTTLSGSRVIEVDAELTPFPIIDEYEEIPQMDNPKFRPFSYAVKKRGGILPITNELLADSDQNVINYVSTWIGKKAVATRNALILGQLNALTKTPMADFDAVRTALNVSLDPAISLSSSILTNQDGFNYLDGLKDSMGRYLLVDDLTQPGKKLFKGRPVVVVNNRQLASDSVAGTAPIIIGDLKQLIVLFSRMFYELASTKEGGDAFKRDTTDLRALMRDDIKTWDTGAAVYGQLDIAETV</sequence>
<dbReference type="Proteomes" id="UP000322139">
    <property type="component" value="Unassembled WGS sequence"/>
</dbReference>
<dbReference type="SUPFAM" id="SSF56563">
    <property type="entry name" value="Major capsid protein gp5"/>
    <property type="match status" value="1"/>
</dbReference>
<dbReference type="EMBL" id="VTER01000003">
    <property type="protein sequence ID" value="TYS50092.1"/>
    <property type="molecule type" value="Genomic_DNA"/>
</dbReference>
<accession>A0A5D4RKZ5</accession>
<protein>
    <submittedName>
        <fullName evidence="4">Phage major capsid protein</fullName>
    </submittedName>
</protein>
<proteinExistence type="predicted"/>
<reference evidence="4 5" key="1">
    <citation type="submission" date="2019-08" db="EMBL/GenBank/DDBJ databases">
        <title>Bacillus genomes from the desert of Cuatro Cienegas, Coahuila.</title>
        <authorList>
            <person name="Olmedo-Alvarez G."/>
        </authorList>
    </citation>
    <scope>NUCLEOTIDE SEQUENCE [LARGE SCALE GENOMIC DNA]</scope>
    <source>
        <strain evidence="4 5">CH446_14T</strain>
    </source>
</reference>
<dbReference type="Pfam" id="PF05065">
    <property type="entry name" value="Phage_capsid"/>
    <property type="match status" value="1"/>
</dbReference>
<dbReference type="NCBIfam" id="TIGR01554">
    <property type="entry name" value="major_cap_HK97"/>
    <property type="match status" value="1"/>
</dbReference>
<comment type="subcellular location">
    <subcellularLocation>
        <location evidence="1">Virion</location>
    </subcellularLocation>
</comment>
<feature type="compositionally biased region" description="Basic and acidic residues" evidence="2">
    <location>
        <begin position="23"/>
        <end position="37"/>
    </location>
</feature>
<dbReference type="AlphaFoldDB" id="A0A5D4RKZ5"/>
<comment type="caution">
    <text evidence="4">The sequence shown here is derived from an EMBL/GenBank/DDBJ whole genome shotgun (WGS) entry which is preliminary data.</text>
</comment>
<feature type="domain" description="Phage capsid-like C-terminal" evidence="3">
    <location>
        <begin position="133"/>
        <end position="394"/>
    </location>
</feature>
<evidence type="ECO:0000313" key="4">
    <source>
        <dbReference type="EMBL" id="TYS50092.1"/>
    </source>
</evidence>
<feature type="region of interest" description="Disordered" evidence="2">
    <location>
        <begin position="23"/>
        <end position="81"/>
    </location>
</feature>
<evidence type="ECO:0000259" key="3">
    <source>
        <dbReference type="Pfam" id="PF05065"/>
    </source>
</evidence>
<gene>
    <name evidence="4" type="ORF">FZD51_05935</name>
</gene>
<dbReference type="Gene3D" id="3.30.2400.10">
    <property type="entry name" value="Major capsid protein gp5"/>
    <property type="match status" value="1"/>
</dbReference>
<evidence type="ECO:0000313" key="5">
    <source>
        <dbReference type="Proteomes" id="UP000322139"/>
    </source>
</evidence>
<organism evidence="4 5">
    <name type="scientific">Bacillus infantis</name>
    <dbReference type="NCBI Taxonomy" id="324767"/>
    <lineage>
        <taxon>Bacteria</taxon>
        <taxon>Bacillati</taxon>
        <taxon>Bacillota</taxon>
        <taxon>Bacilli</taxon>
        <taxon>Bacillales</taxon>
        <taxon>Bacillaceae</taxon>
        <taxon>Bacillus</taxon>
    </lineage>
</organism>
<evidence type="ECO:0000256" key="2">
    <source>
        <dbReference type="SAM" id="MobiDB-lite"/>
    </source>
</evidence>
<evidence type="ECO:0000256" key="1">
    <source>
        <dbReference type="ARBA" id="ARBA00004328"/>
    </source>
</evidence>